<sequence length="377" mass="42209">MNTLGLIEPIISADSHITEPPGTYVDYIDPAYRDRAPRLVDGGEKLGEVFVVDGMARPLSLSTAAAAGKRPEEIKAMGARFDDLHRGGWDPVARMADQDRDGVAAEVIYPSIGMVLCNHSDIDYKNACFQAYNRWLAEFCGARPQRLLGLGQTAMRTPEEGIADLRTIKDLGLRGVMLPGAPGVEDYDSTIYDEFWEAAIELQLPLSFHILTMSSGKTRGPKMAGFLSIVRGCQDVMAMLVMGGVFERHPNLRIVCAEADAGWVPHFMYRMDHAYNRHRFWLPAGQELSKLPSEYFADNIYVTFQDDWSAFRQADDMNWKHLLWANDFPHSDSTWPWSQEMLAEHTGQLRHEQKVAILSGNVAELYNIDRSVLAAGV</sequence>
<keyword evidence="1" id="KW-0456">Lyase</keyword>
<organism evidence="3">
    <name type="scientific">freshwater metagenome</name>
    <dbReference type="NCBI Taxonomy" id="449393"/>
    <lineage>
        <taxon>unclassified sequences</taxon>
        <taxon>metagenomes</taxon>
        <taxon>ecological metagenomes</taxon>
    </lineage>
</organism>
<dbReference type="GO" id="GO:0019748">
    <property type="term" value="P:secondary metabolic process"/>
    <property type="evidence" value="ECO:0007669"/>
    <property type="project" value="TreeGrafter"/>
</dbReference>
<accession>A0A6J7EB55</accession>
<name>A0A6J7EB55_9ZZZZ</name>
<dbReference type="PANTHER" id="PTHR21240:SF28">
    <property type="entry name" value="ISO-OROTATE DECARBOXYLASE (EUROFUNG)"/>
    <property type="match status" value="1"/>
</dbReference>
<dbReference type="Gene3D" id="3.20.20.140">
    <property type="entry name" value="Metal-dependent hydrolases"/>
    <property type="match status" value="1"/>
</dbReference>
<dbReference type="AlphaFoldDB" id="A0A6J7EB55"/>
<dbReference type="GO" id="GO:0005737">
    <property type="term" value="C:cytoplasm"/>
    <property type="evidence" value="ECO:0007669"/>
    <property type="project" value="TreeGrafter"/>
</dbReference>
<gene>
    <name evidence="3" type="ORF">UFOPK3376_01468</name>
</gene>
<dbReference type="GO" id="GO:0016831">
    <property type="term" value="F:carboxy-lyase activity"/>
    <property type="evidence" value="ECO:0007669"/>
    <property type="project" value="InterPro"/>
</dbReference>
<dbReference type="SUPFAM" id="SSF51556">
    <property type="entry name" value="Metallo-dependent hydrolases"/>
    <property type="match status" value="1"/>
</dbReference>
<evidence type="ECO:0000259" key="2">
    <source>
        <dbReference type="Pfam" id="PF04909"/>
    </source>
</evidence>
<feature type="domain" description="Amidohydrolase-related" evidence="2">
    <location>
        <begin position="86"/>
        <end position="367"/>
    </location>
</feature>
<evidence type="ECO:0000313" key="3">
    <source>
        <dbReference type="EMBL" id="CAB4880412.1"/>
    </source>
</evidence>
<proteinExistence type="predicted"/>
<dbReference type="InterPro" id="IPR032465">
    <property type="entry name" value="ACMSD"/>
</dbReference>
<dbReference type="PANTHER" id="PTHR21240">
    <property type="entry name" value="2-AMINO-3-CARBOXYLMUCONATE-6-SEMIALDEHYDE DECARBOXYLASE"/>
    <property type="match status" value="1"/>
</dbReference>
<protein>
    <submittedName>
        <fullName evidence="3">Unannotated protein</fullName>
    </submittedName>
</protein>
<dbReference type="InterPro" id="IPR032466">
    <property type="entry name" value="Metal_Hydrolase"/>
</dbReference>
<dbReference type="GO" id="GO:0016787">
    <property type="term" value="F:hydrolase activity"/>
    <property type="evidence" value="ECO:0007669"/>
    <property type="project" value="InterPro"/>
</dbReference>
<dbReference type="Pfam" id="PF04909">
    <property type="entry name" value="Amidohydro_2"/>
    <property type="match status" value="1"/>
</dbReference>
<reference evidence="3" key="1">
    <citation type="submission" date="2020-05" db="EMBL/GenBank/DDBJ databases">
        <authorList>
            <person name="Chiriac C."/>
            <person name="Salcher M."/>
            <person name="Ghai R."/>
            <person name="Kavagutti S V."/>
        </authorList>
    </citation>
    <scope>NUCLEOTIDE SEQUENCE</scope>
</reference>
<dbReference type="EMBL" id="CAFBLP010000033">
    <property type="protein sequence ID" value="CAB4880412.1"/>
    <property type="molecule type" value="Genomic_DNA"/>
</dbReference>
<dbReference type="InterPro" id="IPR006680">
    <property type="entry name" value="Amidohydro-rel"/>
</dbReference>
<evidence type="ECO:0000256" key="1">
    <source>
        <dbReference type="ARBA" id="ARBA00023239"/>
    </source>
</evidence>